<sequence length="546" mass="60328">MPLPDNNPVWPPAECKKADRHYREWGAWYSGDPQELRKFYQVSNGFGAMIDPKQYPDSANNMLDQTSRFFWGNPPEPGSLRDAKLHIPLAGDIASTSADLLFGEPPAFTIPEDLDGAENTQGRLDKIVENGLIPVLLEGSEIDSALGGVYLRVNADLEMGTPVFDAIPPESAVPEWRGSRLKAVMFWRELQNDQGKVYRHVERHEPGWIYHGLYIGTEERLGVQVDLRMHPETEGFYQQVGDAGRAMTGTELLTAEYVPNMRPNRLMRGSPLGRSDFQSIEPTMDALDEAWSSLMRDIRLGKSRLVVPESYLESNGPGRGARFSAERELFTPVKAMPDNEGISIEEVQFNIRVDEHLTACRNLAVQALRGAGYAAQTFGEGDQGGPATATEVQARERRSFVTRDRKIGYWRPPLARLAQAALQMDKVWFRSDAGDVTEQPNLEWPDGVQTDMETTSKIVQMLDAAKAISLRTKIQMVHPQWDKDQVEEEIELIEGDGAVEVEADDDADLGDELPPGDGPAGTTEDPEGGSALDAVNGQALARAGAG</sequence>
<accession>A0A3S9U8S0</accession>
<evidence type="ECO:0000256" key="1">
    <source>
        <dbReference type="SAM" id="MobiDB-lite"/>
    </source>
</evidence>
<dbReference type="GeneID" id="55009781"/>
<dbReference type="Proteomes" id="UP000287372">
    <property type="component" value="Segment"/>
</dbReference>
<dbReference type="KEGG" id="vg:55009781"/>
<dbReference type="EMBL" id="MK279841">
    <property type="protein sequence ID" value="AZS06643.1"/>
    <property type="molecule type" value="Genomic_DNA"/>
</dbReference>
<protein>
    <submittedName>
        <fullName evidence="2">Portal protein</fullName>
    </submittedName>
</protein>
<organism evidence="2 3">
    <name type="scientific">Streptomyces phage Hiyaa</name>
    <dbReference type="NCBI Taxonomy" id="2499072"/>
    <lineage>
        <taxon>Viruses</taxon>
        <taxon>Duplodnaviria</taxon>
        <taxon>Heunggongvirae</taxon>
        <taxon>Uroviricota</taxon>
        <taxon>Caudoviricetes</taxon>
        <taxon>Hiyaavirus</taxon>
        <taxon>Hiyaavirus hiyaa</taxon>
    </lineage>
</organism>
<reference evidence="2 3" key="1">
    <citation type="submission" date="2018-12" db="EMBL/GenBank/DDBJ databases">
        <authorList>
            <person name="Lieu J.K."/>
            <person name="Tian C.Z."/>
            <person name="Hsaio W.J."/>
            <person name="Shaffer C.D."/>
            <person name="Weston-Hafer K.A."/>
            <person name="Russell D.A."/>
            <person name="Pope W.H."/>
            <person name="Jacobs-Sera D."/>
            <person name="Hendrix R.W."/>
            <person name="Hatfull G.F."/>
        </authorList>
    </citation>
    <scope>NUCLEOTIDE SEQUENCE [LARGE SCALE GENOMIC DNA]</scope>
</reference>
<name>A0A3S9U8S0_9CAUD</name>
<keyword evidence="3" id="KW-1185">Reference proteome</keyword>
<dbReference type="RefSeq" id="YP_009818439.1">
    <property type="nucleotide sequence ID" value="NC_048139.1"/>
</dbReference>
<proteinExistence type="predicted"/>
<dbReference type="Pfam" id="PF05133">
    <property type="entry name" value="SPP1_portal"/>
    <property type="match status" value="1"/>
</dbReference>
<dbReference type="InterPro" id="IPR021145">
    <property type="entry name" value="Portal_protein_SPP1_Gp6-like"/>
</dbReference>
<feature type="compositionally biased region" description="Acidic residues" evidence="1">
    <location>
        <begin position="501"/>
        <end position="511"/>
    </location>
</feature>
<evidence type="ECO:0000313" key="3">
    <source>
        <dbReference type="Proteomes" id="UP000287372"/>
    </source>
</evidence>
<gene>
    <name evidence="2" type="primary">3</name>
    <name evidence="2" type="ORF">SEA_HIYAA_3</name>
</gene>
<feature type="region of interest" description="Disordered" evidence="1">
    <location>
        <begin position="501"/>
        <end position="546"/>
    </location>
</feature>
<evidence type="ECO:0000313" key="2">
    <source>
        <dbReference type="EMBL" id="AZS06643.1"/>
    </source>
</evidence>